<protein>
    <recommendedName>
        <fullName evidence="4">MPN domain-containing protein</fullName>
    </recommendedName>
</protein>
<proteinExistence type="predicted"/>
<dbReference type="GO" id="GO:0008237">
    <property type="term" value="F:metallopeptidase activity"/>
    <property type="evidence" value="ECO:0007669"/>
    <property type="project" value="InterPro"/>
</dbReference>
<dbReference type="GO" id="GO:0003743">
    <property type="term" value="F:translation initiation factor activity"/>
    <property type="evidence" value="ECO:0007669"/>
    <property type="project" value="UniProtKB-KW"/>
</dbReference>
<dbReference type="STRING" id="105984.A0A427XKG3"/>
<dbReference type="GO" id="GO:0071541">
    <property type="term" value="C:eukaryotic translation initiation factor 3 complex, eIF3m"/>
    <property type="evidence" value="ECO:0007669"/>
    <property type="project" value="TreeGrafter"/>
</dbReference>
<dbReference type="Proteomes" id="UP000279236">
    <property type="component" value="Unassembled WGS sequence"/>
</dbReference>
<dbReference type="PANTHER" id="PTHR10540:SF6">
    <property type="entry name" value="EUKARYOTIC TRANSLATION INITIATION FACTOR 3 SUBUNIT F"/>
    <property type="match status" value="1"/>
</dbReference>
<dbReference type="InterPro" id="IPR000555">
    <property type="entry name" value="JAMM/MPN+_dom"/>
</dbReference>
<feature type="domain" description="MPN" evidence="4">
    <location>
        <begin position="28"/>
        <end position="167"/>
    </location>
</feature>
<dbReference type="PROSITE" id="PS50249">
    <property type="entry name" value="MPN"/>
    <property type="match status" value="1"/>
</dbReference>
<keyword evidence="2" id="KW-0396">Initiation factor</keyword>
<dbReference type="RefSeq" id="XP_028474430.1">
    <property type="nucleotide sequence ID" value="XM_028617123.1"/>
</dbReference>
<accession>A0A427XKG3</accession>
<dbReference type="CDD" id="cd08064">
    <property type="entry name" value="MPN_eIF3f"/>
    <property type="match status" value="1"/>
</dbReference>
<dbReference type="InterPro" id="IPR037518">
    <property type="entry name" value="MPN"/>
</dbReference>
<dbReference type="Pfam" id="PF13012">
    <property type="entry name" value="MitMem_reg"/>
    <property type="match status" value="1"/>
</dbReference>
<organism evidence="5 6">
    <name type="scientific">Apiotrichum porosum</name>
    <dbReference type="NCBI Taxonomy" id="105984"/>
    <lineage>
        <taxon>Eukaryota</taxon>
        <taxon>Fungi</taxon>
        <taxon>Dikarya</taxon>
        <taxon>Basidiomycota</taxon>
        <taxon>Agaricomycotina</taxon>
        <taxon>Tremellomycetes</taxon>
        <taxon>Trichosporonales</taxon>
        <taxon>Trichosporonaceae</taxon>
        <taxon>Apiotrichum</taxon>
    </lineage>
</organism>
<dbReference type="InterPro" id="IPR027531">
    <property type="entry name" value="eIF3f"/>
</dbReference>
<keyword evidence="1" id="KW-0963">Cytoplasm</keyword>
<reference evidence="5 6" key="1">
    <citation type="submission" date="2018-11" db="EMBL/GenBank/DDBJ databases">
        <title>Genome sequence of Apiotrichum porosum DSM 27194.</title>
        <authorList>
            <person name="Aliyu H."/>
            <person name="Gorte O."/>
            <person name="Ochsenreither K."/>
        </authorList>
    </citation>
    <scope>NUCLEOTIDE SEQUENCE [LARGE SCALE GENOMIC DNA]</scope>
    <source>
        <strain evidence="5 6">DSM 27194</strain>
    </source>
</reference>
<dbReference type="EMBL" id="RSCE01000010">
    <property type="protein sequence ID" value="RSH79283.1"/>
    <property type="molecule type" value="Genomic_DNA"/>
</dbReference>
<dbReference type="PANTHER" id="PTHR10540">
    <property type="entry name" value="EUKARYOTIC TRANSLATION INITIATION FACTOR 3 SUBUNIT F-RELATED"/>
    <property type="match status" value="1"/>
</dbReference>
<dbReference type="InterPro" id="IPR024969">
    <property type="entry name" value="EIF3F/CSN6-like_C"/>
</dbReference>
<gene>
    <name evidence="5" type="ORF">EHS24_001323</name>
</gene>
<evidence type="ECO:0000256" key="3">
    <source>
        <dbReference type="ARBA" id="ARBA00022917"/>
    </source>
</evidence>
<dbReference type="Gene3D" id="3.40.140.10">
    <property type="entry name" value="Cytidine Deaminase, domain 2"/>
    <property type="match status" value="1"/>
</dbReference>
<dbReference type="SMART" id="SM00232">
    <property type="entry name" value="JAB_MPN"/>
    <property type="match status" value="1"/>
</dbReference>
<dbReference type="GeneID" id="39585866"/>
<evidence type="ECO:0000313" key="6">
    <source>
        <dbReference type="Proteomes" id="UP000279236"/>
    </source>
</evidence>
<dbReference type="GO" id="GO:0031369">
    <property type="term" value="F:translation initiation factor binding"/>
    <property type="evidence" value="ECO:0007669"/>
    <property type="project" value="InterPro"/>
</dbReference>
<evidence type="ECO:0000256" key="2">
    <source>
        <dbReference type="ARBA" id="ARBA00022540"/>
    </source>
</evidence>
<dbReference type="OrthoDB" id="25498at2759"/>
<evidence type="ECO:0000259" key="4">
    <source>
        <dbReference type="PROSITE" id="PS50249"/>
    </source>
</evidence>
<dbReference type="AlphaFoldDB" id="A0A427XKG3"/>
<name>A0A427XKG3_9TREE</name>
<keyword evidence="3" id="KW-0648">Protein biosynthesis</keyword>
<dbReference type="Pfam" id="PF01398">
    <property type="entry name" value="JAB"/>
    <property type="match status" value="1"/>
</dbReference>
<evidence type="ECO:0000313" key="5">
    <source>
        <dbReference type="EMBL" id="RSH79283.1"/>
    </source>
</evidence>
<sequence length="332" mass="35364">MSLDAPSSAIHLNMPPSSSSAMRAPTLITVHPSVVASILTHHSRRPADSSTPRVIGTLLGTRSENGQEVDVRSSFAVPHSEGEDQVALDMPFQQGMMELLAKNGIKESIVGWYATHPDLNAYSALIQNYFAGETGAAHAIHLTVDTELDPSGKKGLGIKGWVSTQLGLNHKAENCVFLPVPVVIKYSDSERAGRYNPHCNLAFVLVLPLFLPLASANTSAVDLLTATGPTPSPALPPLPALSGSLNSLSELIEQALAYVQRVNAGEKGDPEVGRYLLEGVGRWSAEGADEGVKEGLQDTLTVSYLANLVRSQVELAGRLQLLPQAAQQQQQQ</sequence>
<keyword evidence="6" id="KW-1185">Reference proteome</keyword>
<evidence type="ECO:0000256" key="1">
    <source>
        <dbReference type="ARBA" id="ARBA00022490"/>
    </source>
</evidence>
<comment type="caution">
    <text evidence="5">The sequence shown here is derived from an EMBL/GenBank/DDBJ whole genome shotgun (WGS) entry which is preliminary data.</text>
</comment>